<proteinExistence type="predicted"/>
<dbReference type="HOGENOM" id="CLU_347048_0_0_2"/>
<dbReference type="GeneID" id="13012408"/>
<dbReference type="AlphaFoldDB" id="I3TCR9"/>
<reference evidence="1 2" key="1">
    <citation type="journal article" date="2012" name="J. Bacteriol.">
        <title>Complete genome sequence of the hyperthermophilic cellulolytic Crenarchaeon 'Thermogladius cellulolyticus' 1633.</title>
        <authorList>
            <person name="Mardanov A.V."/>
            <person name="Kochetkova T.V."/>
            <person name="Beletsky A.V."/>
            <person name="Bonch-Osmolovskaya E.A."/>
            <person name="Ravin N.V."/>
            <person name="Skryabin K.G."/>
        </authorList>
    </citation>
    <scope>NUCLEOTIDE SEQUENCE [LARGE SCALE GENOMIC DNA]</scope>
    <source>
        <strain evidence="2">DSM 22663 / VKM B-2946 / 1633</strain>
    </source>
</reference>
<accession>I3TCR9</accession>
<organism evidence="1 2">
    <name type="scientific">Thermogladius calderae (strain DSM 22663 / VKM B-2946 / 1633)</name>
    <dbReference type="NCBI Taxonomy" id="1184251"/>
    <lineage>
        <taxon>Archaea</taxon>
        <taxon>Thermoproteota</taxon>
        <taxon>Thermoprotei</taxon>
        <taxon>Desulfurococcales</taxon>
        <taxon>Desulfurococcaceae</taxon>
        <taxon>Thermogladius</taxon>
    </lineage>
</organism>
<dbReference type="RefSeq" id="WP_014736808.1">
    <property type="nucleotide sequence ID" value="NC_017954.1"/>
</dbReference>
<evidence type="ECO:0000313" key="2">
    <source>
        <dbReference type="Proteomes" id="UP000005270"/>
    </source>
</evidence>
<dbReference type="Proteomes" id="UP000005270">
    <property type="component" value="Chromosome"/>
</dbReference>
<dbReference type="EMBL" id="CP003531">
    <property type="protein sequence ID" value="AFK50557.1"/>
    <property type="molecule type" value="Genomic_DNA"/>
</dbReference>
<dbReference type="InParanoid" id="I3TCR9"/>
<evidence type="ECO:0000313" key="1">
    <source>
        <dbReference type="EMBL" id="AFK50557.1"/>
    </source>
</evidence>
<name>I3TCR9_THEC1</name>
<protein>
    <submittedName>
        <fullName evidence="1">Uncharacterized protein</fullName>
    </submittedName>
</protein>
<dbReference type="STRING" id="1184251.TCELL_0132"/>
<keyword evidence="2" id="KW-1185">Reference proteome</keyword>
<sequence length="813" mass="88834">MHYKGVLVALALILLSLLPATVVSSYAQPGDGVYSVKYIVVKVSQVPALIGCRQDSLRAVTYLPGGGIVHGRLFIAPREFVASNSTLKGLIEIPVLGNGLVDADTVLMVQLLVPQAGKDQHAAYQPGVGETFPWPVEYAKDRVRSRAIVQVEPGSLVIDPARGLEYAQAPMTLGLYCDRDPRGSNAVFDKDVLQILKYAVEKGVFSAVRIVREEHFKGFVVDLKRNSISAVLSDNQYSTESVSSQGLIVIEGGGGPSQLYQFVYPLVPPEFAKYLAGGISYNSIYLGPYVYNVKLNIKFSAVSPGSVLEVKYVLKNIDPTTGRVLSILESKDLFFEAPTTPTLITLYPSNVDYYGNLSMDISLNTWVKSSGTLQSGGNISLRTLSVYVEKLYPEMPIPQTRRAVQVLSTGVQSSILPSNTSSYFRDAGAYFYVPYTISLSATLINGQYLNYITGNGSIKVRVVIDNVSPFGTSTPFSGWVAIYVNNWLYTNKTVSSRLVGSVYMADTYTEVPIELALAYFEMAAGPLLTITVNATDIYGSRSYIRAYVDAWVEEWYAPEVWNPYNPCPWIIYQPSSIQVFAQAIESDLRVVDHPTTILGVSLAGVNLGVVTRASTWLAFEIKASGVRTSNLVTGVHSINLRIRMPLEMARYVGPSAIFKSGASIGGEETVVQLAGITHSLISFIFNVLEYAGKISSDVALVIDTVFTILGILLDVRSGGVSGENLRTWSDGQFYYVLYEWSPAFQTVEWASARIYLNSGGVAIPSNRSYVIYVSGSVNGKELGEFPVSVYLLPPPIPEYDEPSGVYGVFNAWW</sequence>
<gene>
    <name evidence="1" type="ordered locus">TCELL_0132</name>
</gene>
<dbReference type="KEGG" id="thg:TCELL_0132"/>